<keyword evidence="1" id="KW-0812">Transmembrane</keyword>
<feature type="transmembrane region" description="Helical" evidence="1">
    <location>
        <begin position="18"/>
        <end position="43"/>
    </location>
</feature>
<evidence type="ECO:0000256" key="1">
    <source>
        <dbReference type="SAM" id="Phobius"/>
    </source>
</evidence>
<evidence type="ECO:0000313" key="3">
    <source>
        <dbReference type="Proteomes" id="UP001060150"/>
    </source>
</evidence>
<protein>
    <submittedName>
        <fullName evidence="2">Uncharacterized protein</fullName>
    </submittedName>
</protein>
<dbReference type="RefSeq" id="WP_257375599.1">
    <property type="nucleotide sequence ID" value="NZ_CP102333.1"/>
</dbReference>
<proteinExistence type="predicted"/>
<sequence length="258" mass="27107">MAADETGSAVVARRANRLATAGCLTILIALITVLGVLASWLWYRHWHDGKLSSERRDRASASVLEQARATADATARALGTSGATGTDALIGVIWRHTQAPVITYDASHREFTATAARSALYDEEALLPGGGPVRVTRCIVFAYAHRPGQPWTSRVSERDGDVCRPGTAIAGLVRIAQTRIASMPAGDLTRAGVQEALDPTGRLPSYDVRSAVRTAGLVTVSILLSSPDTAVGQCYRFTRPVAGDGGQGSATAVPVSPC</sequence>
<reference evidence="2" key="1">
    <citation type="submission" date="2022-08" db="EMBL/GenBank/DDBJ databases">
        <title>Streptomyces changanensis sp. nov., an actinomycete isolated from soil.</title>
        <authorList>
            <person name="Wu H."/>
            <person name="Han L."/>
        </authorList>
    </citation>
    <scope>NUCLEOTIDE SEQUENCE</scope>
    <source>
        <strain evidence="2">HL-66</strain>
        <plasmid evidence="2">unnamed</plasmid>
    </source>
</reference>
<geneLocation type="plasmid" evidence="2 3">
    <name>unnamed</name>
</geneLocation>
<keyword evidence="2" id="KW-0614">Plasmid</keyword>
<dbReference type="EMBL" id="CP102333">
    <property type="protein sequence ID" value="UUS35130.1"/>
    <property type="molecule type" value="Genomic_DNA"/>
</dbReference>
<keyword evidence="3" id="KW-1185">Reference proteome</keyword>
<dbReference type="Proteomes" id="UP001060150">
    <property type="component" value="Plasmid unnamed"/>
</dbReference>
<gene>
    <name evidence="2" type="ORF">NRO40_30145</name>
</gene>
<evidence type="ECO:0000313" key="2">
    <source>
        <dbReference type="EMBL" id="UUS35130.1"/>
    </source>
</evidence>
<keyword evidence="1" id="KW-0472">Membrane</keyword>
<keyword evidence="1" id="KW-1133">Transmembrane helix</keyword>
<organism evidence="2 3">
    <name type="scientific">Streptomyces changanensis</name>
    <dbReference type="NCBI Taxonomy" id="2964669"/>
    <lineage>
        <taxon>Bacteria</taxon>
        <taxon>Bacillati</taxon>
        <taxon>Actinomycetota</taxon>
        <taxon>Actinomycetes</taxon>
        <taxon>Kitasatosporales</taxon>
        <taxon>Streptomycetaceae</taxon>
        <taxon>Streptomyces</taxon>
    </lineage>
</organism>
<accession>A0ABY5NGG1</accession>
<name>A0ABY5NGG1_9ACTN</name>